<evidence type="ECO:0000313" key="3">
    <source>
        <dbReference type="Proteomes" id="UP000236884"/>
    </source>
</evidence>
<feature type="region of interest" description="Disordered" evidence="1">
    <location>
        <begin position="42"/>
        <end position="127"/>
    </location>
</feature>
<accession>A0A0S3Q0P7</accession>
<dbReference type="AlphaFoldDB" id="A0A0S3Q0P7"/>
<proteinExistence type="predicted"/>
<sequence length="127" mass="13701">MAKPGLGTKRLCPHCGAKFYDLEKDPIMCPKCGSEVEIVLPTSRGRPEPRKAAVAESEPADEATVPLEDADAEESTGKVAKAPTDDDDVEVEDDESEDDDTFLEDEEDGDDDVSDIIGGDIDKEDET</sequence>
<evidence type="ECO:0000256" key="1">
    <source>
        <dbReference type="SAM" id="MobiDB-lite"/>
    </source>
</evidence>
<keyword evidence="3" id="KW-1185">Reference proteome</keyword>
<gene>
    <name evidence="2" type="ORF">GJW-30_1_04271</name>
</gene>
<feature type="compositionally biased region" description="Acidic residues" evidence="1">
    <location>
        <begin position="85"/>
        <end position="114"/>
    </location>
</feature>
<dbReference type="RefSeq" id="WP_096358372.1">
    <property type="nucleotide sequence ID" value="NZ_AP014946.1"/>
</dbReference>
<dbReference type="KEGG" id="vgo:GJW-30_1_04271"/>
<organism evidence="2 3">
    <name type="scientific">Variibacter gotjawalensis</name>
    <dbReference type="NCBI Taxonomy" id="1333996"/>
    <lineage>
        <taxon>Bacteria</taxon>
        <taxon>Pseudomonadati</taxon>
        <taxon>Pseudomonadota</taxon>
        <taxon>Alphaproteobacteria</taxon>
        <taxon>Hyphomicrobiales</taxon>
        <taxon>Nitrobacteraceae</taxon>
        <taxon>Variibacter</taxon>
    </lineage>
</organism>
<dbReference type="OrthoDB" id="9815689at2"/>
<name>A0A0S3Q0P7_9BRAD</name>
<dbReference type="Gene3D" id="2.20.28.30">
    <property type="entry name" value="RNA polymerase ii, chain L"/>
    <property type="match status" value="1"/>
</dbReference>
<protein>
    <recommendedName>
        <fullName evidence="4">TIGR02300 family protein</fullName>
    </recommendedName>
</protein>
<dbReference type="Pfam" id="PF09538">
    <property type="entry name" value="FYDLN_acid"/>
    <property type="match status" value="1"/>
</dbReference>
<dbReference type="InterPro" id="IPR012644">
    <property type="entry name" value="CHP02300_FYDLN_acid"/>
</dbReference>
<dbReference type="Proteomes" id="UP000236884">
    <property type="component" value="Chromosome"/>
</dbReference>
<dbReference type="EMBL" id="AP014946">
    <property type="protein sequence ID" value="BAT61710.1"/>
    <property type="molecule type" value="Genomic_DNA"/>
</dbReference>
<dbReference type="NCBIfam" id="TIGR02300">
    <property type="entry name" value="FYDLN_acid"/>
    <property type="match status" value="1"/>
</dbReference>
<evidence type="ECO:0000313" key="2">
    <source>
        <dbReference type="EMBL" id="BAT61710.1"/>
    </source>
</evidence>
<reference evidence="2 3" key="1">
    <citation type="submission" date="2015-08" db="EMBL/GenBank/DDBJ databases">
        <title>Investigation of the bacterial diversity of lava forest soil.</title>
        <authorList>
            <person name="Lee J.S."/>
        </authorList>
    </citation>
    <scope>NUCLEOTIDE SEQUENCE [LARGE SCALE GENOMIC DNA]</scope>
    <source>
        <strain evidence="2 3">GJW-30</strain>
    </source>
</reference>
<evidence type="ECO:0008006" key="4">
    <source>
        <dbReference type="Google" id="ProtNLM"/>
    </source>
</evidence>